<keyword evidence="2" id="KW-1185">Reference proteome</keyword>
<proteinExistence type="predicted"/>
<protein>
    <recommendedName>
        <fullName evidence="3">MazG-like nucleotide pyrophosphohydrolase family protein</fullName>
    </recommendedName>
</protein>
<organism evidence="1 2">
    <name type="scientific">Aestuariispira insulae</name>
    <dbReference type="NCBI Taxonomy" id="1461337"/>
    <lineage>
        <taxon>Bacteria</taxon>
        <taxon>Pseudomonadati</taxon>
        <taxon>Pseudomonadota</taxon>
        <taxon>Alphaproteobacteria</taxon>
        <taxon>Rhodospirillales</taxon>
        <taxon>Kiloniellaceae</taxon>
        <taxon>Aestuariispira</taxon>
    </lineage>
</organism>
<name>A0A3D9HDY3_9PROT</name>
<comment type="caution">
    <text evidence="1">The sequence shown here is derived from an EMBL/GenBank/DDBJ whole genome shotgun (WGS) entry which is preliminary data.</text>
</comment>
<evidence type="ECO:0000313" key="2">
    <source>
        <dbReference type="Proteomes" id="UP000256845"/>
    </source>
</evidence>
<dbReference type="Proteomes" id="UP000256845">
    <property type="component" value="Unassembled WGS sequence"/>
</dbReference>
<sequence length="119" mass="12957">MANLCDQYQDSKLWKDVFALSQIAVESVSQNSHPLNPATAEIAARLPATLANAALAPATDIVACLGQVLEDLVLLEHHAALTGIKLPPAKLDDLKNRVITLLEDEEDGDDDDYYDEDED</sequence>
<reference evidence="1 2" key="1">
    <citation type="submission" date="2018-07" db="EMBL/GenBank/DDBJ databases">
        <title>Genomic Encyclopedia of Type Strains, Phase III (KMG-III): the genomes of soil and plant-associated and newly described type strains.</title>
        <authorList>
            <person name="Whitman W."/>
        </authorList>
    </citation>
    <scope>NUCLEOTIDE SEQUENCE [LARGE SCALE GENOMIC DNA]</scope>
    <source>
        <strain evidence="1 2">CECT 8488</strain>
    </source>
</reference>
<accession>A0A3D9HDY3</accession>
<evidence type="ECO:0000313" key="1">
    <source>
        <dbReference type="EMBL" id="RED47678.1"/>
    </source>
</evidence>
<dbReference type="EMBL" id="QRDW01000009">
    <property type="protein sequence ID" value="RED47678.1"/>
    <property type="molecule type" value="Genomic_DNA"/>
</dbReference>
<gene>
    <name evidence="1" type="ORF">DFP90_10942</name>
</gene>
<evidence type="ECO:0008006" key="3">
    <source>
        <dbReference type="Google" id="ProtNLM"/>
    </source>
</evidence>
<dbReference type="RefSeq" id="WP_115937833.1">
    <property type="nucleotide sequence ID" value="NZ_QRDW01000009.1"/>
</dbReference>
<dbReference type="AlphaFoldDB" id="A0A3D9HDY3"/>